<evidence type="ECO:0000256" key="2">
    <source>
        <dbReference type="ARBA" id="ARBA00023125"/>
    </source>
</evidence>
<dbReference type="InterPro" id="IPR036093">
    <property type="entry name" value="NAC_dom_sf"/>
</dbReference>
<keyword evidence="4" id="KW-0539">Nucleus</keyword>
<proteinExistence type="predicted"/>
<comment type="caution">
    <text evidence="7">The sequence shown here is derived from an EMBL/GenBank/DDBJ whole genome shotgun (WGS) entry which is preliminary data.</text>
</comment>
<dbReference type="GO" id="GO:0006355">
    <property type="term" value="P:regulation of DNA-templated transcription"/>
    <property type="evidence" value="ECO:0007669"/>
    <property type="project" value="InterPro"/>
</dbReference>
<keyword evidence="2" id="KW-0238">DNA-binding</keyword>
<dbReference type="STRING" id="337451.A0A3S3PTQ0"/>
<dbReference type="InterPro" id="IPR003441">
    <property type="entry name" value="NAC-dom"/>
</dbReference>
<organism evidence="7 8">
    <name type="scientific">Cinnamomum micranthum f. kanehirae</name>
    <dbReference type="NCBI Taxonomy" id="337451"/>
    <lineage>
        <taxon>Eukaryota</taxon>
        <taxon>Viridiplantae</taxon>
        <taxon>Streptophyta</taxon>
        <taxon>Embryophyta</taxon>
        <taxon>Tracheophyta</taxon>
        <taxon>Spermatophyta</taxon>
        <taxon>Magnoliopsida</taxon>
        <taxon>Magnoliidae</taxon>
        <taxon>Laurales</taxon>
        <taxon>Lauraceae</taxon>
        <taxon>Cinnamomum</taxon>
    </lineage>
</organism>
<dbReference type="Gene3D" id="2.170.150.80">
    <property type="entry name" value="NAC domain"/>
    <property type="match status" value="2"/>
</dbReference>
<keyword evidence="1" id="KW-0805">Transcription regulation</keyword>
<feature type="compositionally biased region" description="Basic and acidic residues" evidence="5">
    <location>
        <begin position="437"/>
        <end position="453"/>
    </location>
</feature>
<feature type="compositionally biased region" description="Basic and acidic residues" evidence="5">
    <location>
        <begin position="10"/>
        <end position="28"/>
    </location>
</feature>
<dbReference type="Proteomes" id="UP000283530">
    <property type="component" value="Unassembled WGS sequence"/>
</dbReference>
<dbReference type="SUPFAM" id="SSF101941">
    <property type="entry name" value="NAC domain"/>
    <property type="match status" value="2"/>
</dbReference>
<evidence type="ECO:0000256" key="5">
    <source>
        <dbReference type="SAM" id="MobiDB-lite"/>
    </source>
</evidence>
<dbReference type="AlphaFoldDB" id="A0A3S3PTQ0"/>
<evidence type="ECO:0000256" key="1">
    <source>
        <dbReference type="ARBA" id="ARBA00023015"/>
    </source>
</evidence>
<evidence type="ECO:0000313" key="7">
    <source>
        <dbReference type="EMBL" id="RWR72664.1"/>
    </source>
</evidence>
<feature type="domain" description="NAC" evidence="6">
    <location>
        <begin position="42"/>
        <end position="198"/>
    </location>
</feature>
<keyword evidence="8" id="KW-1185">Reference proteome</keyword>
<accession>A0A3S3PTQ0</accession>
<dbReference type="PANTHER" id="PTHR31719">
    <property type="entry name" value="NAC TRANSCRIPTION FACTOR 56"/>
    <property type="match status" value="1"/>
</dbReference>
<dbReference type="PROSITE" id="PS51005">
    <property type="entry name" value="NAC"/>
    <property type="match status" value="2"/>
</dbReference>
<dbReference type="OrthoDB" id="1627374at2759"/>
<protein>
    <submittedName>
        <fullName evidence="7">NAC domain-containing protein 45</fullName>
    </submittedName>
</protein>
<keyword evidence="3" id="KW-0804">Transcription</keyword>
<feature type="region of interest" description="Disordered" evidence="5">
    <location>
        <begin position="1"/>
        <end position="40"/>
    </location>
</feature>
<evidence type="ECO:0000313" key="8">
    <source>
        <dbReference type="Proteomes" id="UP000283530"/>
    </source>
</evidence>
<dbReference type="GO" id="GO:0003677">
    <property type="term" value="F:DNA binding"/>
    <property type="evidence" value="ECO:0007669"/>
    <property type="project" value="UniProtKB-KW"/>
</dbReference>
<feature type="region of interest" description="Disordered" evidence="5">
    <location>
        <begin position="437"/>
        <end position="456"/>
    </location>
</feature>
<evidence type="ECO:0000259" key="6">
    <source>
        <dbReference type="PROSITE" id="PS51005"/>
    </source>
</evidence>
<evidence type="ECO:0000256" key="4">
    <source>
        <dbReference type="ARBA" id="ARBA00023242"/>
    </source>
</evidence>
<dbReference type="Pfam" id="PF02365">
    <property type="entry name" value="NAM"/>
    <property type="match status" value="2"/>
</dbReference>
<dbReference type="EMBL" id="QPKB01000001">
    <property type="protein sequence ID" value="RWR72664.1"/>
    <property type="molecule type" value="Genomic_DNA"/>
</dbReference>
<evidence type="ECO:0000256" key="3">
    <source>
        <dbReference type="ARBA" id="ARBA00023163"/>
    </source>
</evidence>
<dbReference type="PANTHER" id="PTHR31719:SF160">
    <property type="entry name" value="NAC TRANSCRIPTION FACTOR 29-LIKE"/>
    <property type="match status" value="1"/>
</dbReference>
<name>A0A3S3PTQ0_9MAGN</name>
<sequence>MEGGDGCFDVSERRAQREEDKAEGDRVIESSTSSDDPPPLYLPPGYRFHPEDDELIRFYLLPKVRNIPLEYNHIKEVNLYDYNPEDLTGKYKSCEKEWYFFTPRQKKYKNGSRPNRAAGNGYWKATGADKPIVSDDSETSGVRKALVFYEGKPPKGIKSNWIMHEFRIIEGDPEMTSRKRNASSMRLDDWVLCRIYENPEKGTKESQIPCPRDCENESPVKCQTEIGEQMENLVEESSYGNQFSIPEVSAEIFNFSGMPTTLSNDSSSSDDRRRLYLPPGYRFHPNDDELICGYLLPKMQNKPLPWNHIKDVNLYDYNPEELAAKYECSDKEWFFFTPRDRKYKNGSRPNRAAGRGYWKATGADKPINSDSITVGFRKALVFYIGKPPKGKKTNWIMYEFRVKEGVFEGIFPKRNRSSMRLDDWVLCKISEKLIKEKVSKESPTDSPRDHEDESPATCLIDYTNESEILASQRDYDNEQMIKVLMEEPSYGNIMSTPEIKSEVFYSSVIPTTMPPVYPLTNLYNSNSCDPYDMLMMDFEPLEPSYLAVPPPVYSNSTLDVSNVGVTNDQGEGEDEDMDQLEILKDYLDRFRHRGGM</sequence>
<reference evidence="7 8" key="1">
    <citation type="journal article" date="2019" name="Nat. Plants">
        <title>Stout camphor tree genome fills gaps in understanding of flowering plant genome evolution.</title>
        <authorList>
            <person name="Chaw S.M."/>
            <person name="Liu Y.C."/>
            <person name="Wu Y.W."/>
            <person name="Wang H.Y."/>
            <person name="Lin C.I."/>
            <person name="Wu C.S."/>
            <person name="Ke H.M."/>
            <person name="Chang L.Y."/>
            <person name="Hsu C.Y."/>
            <person name="Yang H.T."/>
            <person name="Sudianto E."/>
            <person name="Hsu M.H."/>
            <person name="Wu K.P."/>
            <person name="Wang L.N."/>
            <person name="Leebens-Mack J.H."/>
            <person name="Tsai I.J."/>
        </authorList>
    </citation>
    <scope>NUCLEOTIDE SEQUENCE [LARGE SCALE GENOMIC DNA]</scope>
    <source>
        <strain evidence="8">cv. Chaw 1501</strain>
        <tissue evidence="7">Young leaves</tissue>
    </source>
</reference>
<gene>
    <name evidence="7" type="ORF">CKAN_00090100</name>
</gene>
<feature type="domain" description="NAC" evidence="6">
    <location>
        <begin position="277"/>
        <end position="432"/>
    </location>
</feature>